<dbReference type="Proteomes" id="UP000887580">
    <property type="component" value="Unplaced"/>
</dbReference>
<proteinExistence type="predicted"/>
<sequence length="254" mass="28981">MGEENRPDSPYLELIGDTHQKSHQKYITSRDKIHRIRCMVGYHATVSIAYSPNEIWLQLHNHIANKLVLSRLNPPPLEQNLGPNAYVMTPINDTKLGRARIISIQNNSALIRFIDTGKIDSRPLGQLYEMNNEFLTHPWQAIHVTLHNIHPQNGEFWTTEETELLASVLAEFSHVWVEPQLSAKVINDDSEPIRVLLNGLTPEEVEMIETTSKTSYEDIGESITEKYVLSYPNALLAPKRIVDAFNYTIYPIDG</sequence>
<name>A0AC35F3C7_9BILA</name>
<organism evidence="1 2">
    <name type="scientific">Panagrolaimus sp. PS1159</name>
    <dbReference type="NCBI Taxonomy" id="55785"/>
    <lineage>
        <taxon>Eukaryota</taxon>
        <taxon>Metazoa</taxon>
        <taxon>Ecdysozoa</taxon>
        <taxon>Nematoda</taxon>
        <taxon>Chromadorea</taxon>
        <taxon>Rhabditida</taxon>
        <taxon>Tylenchina</taxon>
        <taxon>Panagrolaimomorpha</taxon>
        <taxon>Panagrolaimoidea</taxon>
        <taxon>Panagrolaimidae</taxon>
        <taxon>Panagrolaimus</taxon>
    </lineage>
</organism>
<evidence type="ECO:0000313" key="1">
    <source>
        <dbReference type="Proteomes" id="UP000887580"/>
    </source>
</evidence>
<protein>
    <submittedName>
        <fullName evidence="2">Tudor domain-containing protein</fullName>
    </submittedName>
</protein>
<accession>A0AC35F3C7</accession>
<evidence type="ECO:0000313" key="2">
    <source>
        <dbReference type="WBParaSite" id="PS1159_v2.g13455.t1"/>
    </source>
</evidence>
<dbReference type="WBParaSite" id="PS1159_v2.g13455.t1">
    <property type="protein sequence ID" value="PS1159_v2.g13455.t1"/>
    <property type="gene ID" value="PS1159_v2.g13455"/>
</dbReference>
<reference evidence="2" key="1">
    <citation type="submission" date="2022-11" db="UniProtKB">
        <authorList>
            <consortium name="WormBaseParasite"/>
        </authorList>
    </citation>
    <scope>IDENTIFICATION</scope>
</reference>